<dbReference type="EMBL" id="LAVV01015508">
    <property type="protein sequence ID" value="KNZ43835.1"/>
    <property type="molecule type" value="Genomic_DNA"/>
</dbReference>
<dbReference type="VEuPathDB" id="FungiDB:VP01_9814g1"/>
<accession>A0A0L6U7U8</accession>
<sequence length="110" mass="12671">VEVYVGRILKIVHFWVADGTVQFILGKHFLKDASSTINYNRGESLAITYSRGQKFLLITHPKHHKKETVLPTNIATRDFFGLWPRLQSYLLGKEPTFEEPPPTYANFPII</sequence>
<comment type="caution">
    <text evidence="1">The sequence shown here is derived from an EMBL/GenBank/DDBJ whole genome shotgun (WGS) entry which is preliminary data.</text>
</comment>
<feature type="non-terminal residue" evidence="1">
    <location>
        <position position="1"/>
    </location>
</feature>
<gene>
    <name evidence="1" type="ORF">VP01_9814g1</name>
</gene>
<dbReference type="AlphaFoldDB" id="A0A0L6U7U8"/>
<proteinExistence type="predicted"/>
<evidence type="ECO:0000313" key="1">
    <source>
        <dbReference type="EMBL" id="KNZ43835.1"/>
    </source>
</evidence>
<protein>
    <submittedName>
        <fullName evidence="1">Uncharacterized protein</fullName>
    </submittedName>
</protein>
<organism evidence="1 2">
    <name type="scientific">Puccinia sorghi</name>
    <dbReference type="NCBI Taxonomy" id="27349"/>
    <lineage>
        <taxon>Eukaryota</taxon>
        <taxon>Fungi</taxon>
        <taxon>Dikarya</taxon>
        <taxon>Basidiomycota</taxon>
        <taxon>Pucciniomycotina</taxon>
        <taxon>Pucciniomycetes</taxon>
        <taxon>Pucciniales</taxon>
        <taxon>Pucciniaceae</taxon>
        <taxon>Puccinia</taxon>
    </lineage>
</organism>
<feature type="non-terminal residue" evidence="1">
    <location>
        <position position="110"/>
    </location>
</feature>
<name>A0A0L6U7U8_9BASI</name>
<evidence type="ECO:0000313" key="2">
    <source>
        <dbReference type="Proteomes" id="UP000037035"/>
    </source>
</evidence>
<reference evidence="1 2" key="1">
    <citation type="submission" date="2015-08" db="EMBL/GenBank/DDBJ databases">
        <title>Next Generation Sequencing and Analysis of the Genome of Puccinia sorghi L Schw, the Causal Agent of Maize Common Rust.</title>
        <authorList>
            <person name="Rochi L."/>
            <person name="Burguener G."/>
            <person name="Darino M."/>
            <person name="Turjanski A."/>
            <person name="Kreff E."/>
            <person name="Dieguez M.J."/>
            <person name="Sacco F."/>
        </authorList>
    </citation>
    <scope>NUCLEOTIDE SEQUENCE [LARGE SCALE GENOMIC DNA]</scope>
    <source>
        <strain evidence="1 2">RO10H11247</strain>
    </source>
</reference>
<dbReference type="Proteomes" id="UP000037035">
    <property type="component" value="Unassembled WGS sequence"/>
</dbReference>
<keyword evidence="2" id="KW-1185">Reference proteome</keyword>